<feature type="domain" description="Response regulatory" evidence="12">
    <location>
        <begin position="8"/>
        <end position="121"/>
    </location>
</feature>
<dbReference type="InterPro" id="IPR036388">
    <property type="entry name" value="WH-like_DNA-bd_sf"/>
</dbReference>
<evidence type="ECO:0000256" key="11">
    <source>
        <dbReference type="PROSITE-ProRule" id="PRU01091"/>
    </source>
</evidence>
<evidence type="ECO:0000256" key="4">
    <source>
        <dbReference type="ARBA" id="ARBA00023012"/>
    </source>
</evidence>
<evidence type="ECO:0000256" key="5">
    <source>
        <dbReference type="ARBA" id="ARBA00023015"/>
    </source>
</evidence>
<keyword evidence="15" id="KW-1185">Reference proteome</keyword>
<evidence type="ECO:0000313" key="14">
    <source>
        <dbReference type="EMBL" id="EHK55228.1"/>
    </source>
</evidence>
<keyword evidence="4" id="KW-0902">Two-component regulatory system</keyword>
<dbReference type="Gene3D" id="6.10.250.690">
    <property type="match status" value="1"/>
</dbReference>
<dbReference type="PATRIC" id="fig|1107882.3.peg.4119"/>
<evidence type="ECO:0000313" key="15">
    <source>
        <dbReference type="Proteomes" id="UP000003250"/>
    </source>
</evidence>
<dbReference type="InterPro" id="IPR011006">
    <property type="entry name" value="CheY-like_superfamily"/>
</dbReference>
<dbReference type="FunFam" id="1.10.10.10:FF:000099">
    <property type="entry name" value="Two-component system response regulator TorR"/>
    <property type="match status" value="1"/>
</dbReference>
<dbReference type="InterPro" id="IPR001789">
    <property type="entry name" value="Sig_transdc_resp-reg_receiver"/>
</dbReference>
<reference evidence="14 15" key="1">
    <citation type="journal article" date="2012" name="J. Bacteriol.">
        <title>Draft Genome Sequence of Mesorhizobium alhagi CCNWXJ12-2T, a Novel Salt-Resistant Species Isolated from the Desert of Northwestern China.</title>
        <authorList>
            <person name="Zhou M."/>
            <person name="Chen W."/>
            <person name="Chen H."/>
            <person name="Wei G."/>
        </authorList>
    </citation>
    <scope>NUCLEOTIDE SEQUENCE [LARGE SCALE GENOMIC DNA]</scope>
    <source>
        <strain evidence="14 15">CCNWXJ12-2</strain>
    </source>
</reference>
<evidence type="ECO:0000256" key="6">
    <source>
        <dbReference type="ARBA" id="ARBA00023125"/>
    </source>
</evidence>
<dbReference type="EMBL" id="AHAM01000173">
    <property type="protein sequence ID" value="EHK55228.1"/>
    <property type="molecule type" value="Genomic_DNA"/>
</dbReference>
<keyword evidence="8" id="KW-0804">Transcription</keyword>
<organism evidence="14 15">
    <name type="scientific">Mesorhizobium alhagi CCNWXJ12-2</name>
    <dbReference type="NCBI Taxonomy" id="1107882"/>
    <lineage>
        <taxon>Bacteria</taxon>
        <taxon>Pseudomonadati</taxon>
        <taxon>Pseudomonadota</taxon>
        <taxon>Alphaproteobacteria</taxon>
        <taxon>Hyphomicrobiales</taxon>
        <taxon>Phyllobacteriaceae</taxon>
        <taxon>Allomesorhizobium</taxon>
    </lineage>
</organism>
<evidence type="ECO:0000259" key="13">
    <source>
        <dbReference type="PROSITE" id="PS51755"/>
    </source>
</evidence>
<dbReference type="InterPro" id="IPR016032">
    <property type="entry name" value="Sig_transdc_resp-reg_C-effctor"/>
</dbReference>
<dbReference type="Proteomes" id="UP000003250">
    <property type="component" value="Unassembled WGS sequence"/>
</dbReference>
<keyword evidence="7" id="KW-0010">Activator</keyword>
<evidence type="ECO:0000256" key="3">
    <source>
        <dbReference type="ARBA" id="ARBA00022553"/>
    </source>
</evidence>
<dbReference type="Pfam" id="PF00486">
    <property type="entry name" value="Trans_reg_C"/>
    <property type="match status" value="1"/>
</dbReference>
<name>H0HVL1_9HYPH</name>
<dbReference type="GO" id="GO:0032993">
    <property type="term" value="C:protein-DNA complex"/>
    <property type="evidence" value="ECO:0007669"/>
    <property type="project" value="TreeGrafter"/>
</dbReference>
<keyword evidence="3 10" id="KW-0597">Phosphoprotein</keyword>
<dbReference type="SMART" id="SM00448">
    <property type="entry name" value="REC"/>
    <property type="match status" value="1"/>
</dbReference>
<feature type="domain" description="OmpR/PhoB-type" evidence="13">
    <location>
        <begin position="150"/>
        <end position="250"/>
    </location>
</feature>
<comment type="subcellular location">
    <subcellularLocation>
        <location evidence="1">Cytoplasm</location>
    </subcellularLocation>
</comment>
<gene>
    <name evidence="14" type="ORF">MAXJ12_21090</name>
</gene>
<dbReference type="OrthoDB" id="9784252at2"/>
<keyword evidence="2" id="KW-0963">Cytoplasm</keyword>
<dbReference type="PANTHER" id="PTHR48111">
    <property type="entry name" value="REGULATOR OF RPOS"/>
    <property type="match status" value="1"/>
</dbReference>
<dbReference type="GO" id="GO:0005829">
    <property type="term" value="C:cytosol"/>
    <property type="evidence" value="ECO:0007669"/>
    <property type="project" value="TreeGrafter"/>
</dbReference>
<dbReference type="Pfam" id="PF00072">
    <property type="entry name" value="Response_reg"/>
    <property type="match status" value="1"/>
</dbReference>
<dbReference type="SUPFAM" id="SSF52172">
    <property type="entry name" value="CheY-like"/>
    <property type="match status" value="1"/>
</dbReference>
<sequence length="255" mass="28209">MTTLYPPRLIVVDDEEGVRETLADYLGQQGFDVRTAEGGLALDAHLAAGPADLIMLDVNMPGEDGFAIARRLRASNSVPIIMVTAAGDVIDRVVGLEIGADDYVAKPFDLRELHSRLRAVLRRLKRDSQSDLPNAGSVAVANRVPQQGEERLIPFGKVMLDLAGHCLVASDGDTQGLTSMEMDLLRVFVENPHRVLSRERLFELAHDRATEPFNRSIDIRITRLRRKIEIDPAKPEVIRTIRGVGYLFAPPKTRA</sequence>
<feature type="modified residue" description="4-aspartylphosphate" evidence="10">
    <location>
        <position position="57"/>
    </location>
</feature>
<dbReference type="InterPro" id="IPR039420">
    <property type="entry name" value="WalR-like"/>
</dbReference>
<evidence type="ECO:0000256" key="2">
    <source>
        <dbReference type="ARBA" id="ARBA00022490"/>
    </source>
</evidence>
<dbReference type="PROSITE" id="PS51755">
    <property type="entry name" value="OMPR_PHOB"/>
    <property type="match status" value="1"/>
</dbReference>
<evidence type="ECO:0000256" key="9">
    <source>
        <dbReference type="ARBA" id="ARBA00067337"/>
    </source>
</evidence>
<feature type="DNA-binding region" description="OmpR/PhoB-type" evidence="11">
    <location>
        <begin position="150"/>
        <end position="250"/>
    </location>
</feature>
<evidence type="ECO:0000256" key="8">
    <source>
        <dbReference type="ARBA" id="ARBA00023163"/>
    </source>
</evidence>
<accession>H0HVL1</accession>
<keyword evidence="6 11" id="KW-0238">DNA-binding</keyword>
<dbReference type="GO" id="GO:0006355">
    <property type="term" value="P:regulation of DNA-templated transcription"/>
    <property type="evidence" value="ECO:0007669"/>
    <property type="project" value="InterPro"/>
</dbReference>
<evidence type="ECO:0000256" key="10">
    <source>
        <dbReference type="PROSITE-ProRule" id="PRU00169"/>
    </source>
</evidence>
<dbReference type="Gene3D" id="3.40.50.2300">
    <property type="match status" value="1"/>
</dbReference>
<dbReference type="PROSITE" id="PS50110">
    <property type="entry name" value="RESPONSE_REGULATORY"/>
    <property type="match status" value="1"/>
</dbReference>
<dbReference type="Gene3D" id="1.10.10.10">
    <property type="entry name" value="Winged helix-like DNA-binding domain superfamily/Winged helix DNA-binding domain"/>
    <property type="match status" value="1"/>
</dbReference>
<dbReference type="PANTHER" id="PTHR48111:SF4">
    <property type="entry name" value="DNA-BINDING DUAL TRANSCRIPTIONAL REGULATOR OMPR"/>
    <property type="match status" value="1"/>
</dbReference>
<proteinExistence type="predicted"/>
<dbReference type="CDD" id="cd00383">
    <property type="entry name" value="trans_reg_C"/>
    <property type="match status" value="1"/>
</dbReference>
<dbReference type="GO" id="GO:0000976">
    <property type="term" value="F:transcription cis-regulatory region binding"/>
    <property type="evidence" value="ECO:0007669"/>
    <property type="project" value="TreeGrafter"/>
</dbReference>
<protein>
    <recommendedName>
        <fullName evidence="9">Regulatory protein VirG</fullName>
    </recommendedName>
</protein>
<dbReference type="RefSeq" id="WP_008837819.1">
    <property type="nucleotide sequence ID" value="NZ_AHAM01000173.1"/>
</dbReference>
<evidence type="ECO:0000256" key="1">
    <source>
        <dbReference type="ARBA" id="ARBA00004496"/>
    </source>
</evidence>
<dbReference type="GO" id="GO:0000156">
    <property type="term" value="F:phosphorelay response regulator activity"/>
    <property type="evidence" value="ECO:0007669"/>
    <property type="project" value="TreeGrafter"/>
</dbReference>
<dbReference type="SMART" id="SM00862">
    <property type="entry name" value="Trans_reg_C"/>
    <property type="match status" value="1"/>
</dbReference>
<dbReference type="SUPFAM" id="SSF46894">
    <property type="entry name" value="C-terminal effector domain of the bipartite response regulators"/>
    <property type="match status" value="1"/>
</dbReference>
<evidence type="ECO:0000259" key="12">
    <source>
        <dbReference type="PROSITE" id="PS50110"/>
    </source>
</evidence>
<dbReference type="AlphaFoldDB" id="H0HVL1"/>
<keyword evidence="5" id="KW-0805">Transcription regulation</keyword>
<evidence type="ECO:0000256" key="7">
    <source>
        <dbReference type="ARBA" id="ARBA00023159"/>
    </source>
</evidence>
<dbReference type="InterPro" id="IPR001867">
    <property type="entry name" value="OmpR/PhoB-type_DNA-bd"/>
</dbReference>